<dbReference type="EMBL" id="CAJOBR010007038">
    <property type="protein sequence ID" value="CAF4855810.1"/>
    <property type="molecule type" value="Genomic_DNA"/>
</dbReference>
<dbReference type="AlphaFoldDB" id="A0A821SFE9"/>
<accession>A0A821SFE9</accession>
<gene>
    <name evidence="1" type="ORF">QYT958_LOCUS27530</name>
</gene>
<proteinExistence type="predicted"/>
<name>A0A821SFE9_9BILA</name>
<organism evidence="1 2">
    <name type="scientific">Rotaria socialis</name>
    <dbReference type="NCBI Taxonomy" id="392032"/>
    <lineage>
        <taxon>Eukaryota</taxon>
        <taxon>Metazoa</taxon>
        <taxon>Spiralia</taxon>
        <taxon>Gnathifera</taxon>
        <taxon>Rotifera</taxon>
        <taxon>Eurotatoria</taxon>
        <taxon>Bdelloidea</taxon>
        <taxon>Philodinida</taxon>
        <taxon>Philodinidae</taxon>
        <taxon>Rotaria</taxon>
    </lineage>
</organism>
<evidence type="ECO:0000313" key="1">
    <source>
        <dbReference type="EMBL" id="CAF4855810.1"/>
    </source>
</evidence>
<sequence>MECSILSSLKLSKQKHNDDLNRRSTKRRALTYARRNLLDTKPFELSVASTNSSNDVDLNFIRIDDPQNLSLCNDTSDSSLKETVPNDIVELSIHEIVYDNISEVSVDEQSFTTLDEYFDFSLFSTEPDISLHNLTNVTKNEYCKALPNLFRDANVCKTHCDRFIQLISSGLPTTNHMQKSTKALLNEMQGECFSITFYMHTNSLKLVFQSIYFGKEQRFNFYSRSFSLGLKNKAETVSW</sequence>
<dbReference type="Proteomes" id="UP000663848">
    <property type="component" value="Unassembled WGS sequence"/>
</dbReference>
<comment type="caution">
    <text evidence="1">The sequence shown here is derived from an EMBL/GenBank/DDBJ whole genome shotgun (WGS) entry which is preliminary data.</text>
</comment>
<reference evidence="1" key="1">
    <citation type="submission" date="2021-02" db="EMBL/GenBank/DDBJ databases">
        <authorList>
            <person name="Nowell W R."/>
        </authorList>
    </citation>
    <scope>NUCLEOTIDE SEQUENCE</scope>
</reference>
<evidence type="ECO:0000313" key="2">
    <source>
        <dbReference type="Proteomes" id="UP000663848"/>
    </source>
</evidence>
<protein>
    <submittedName>
        <fullName evidence="1">Uncharacterized protein</fullName>
    </submittedName>
</protein>